<reference evidence="1" key="1">
    <citation type="submission" date="2018-06" db="EMBL/GenBank/DDBJ databases">
        <authorList>
            <person name="Zhirakovskaya E."/>
        </authorList>
    </citation>
    <scope>NUCLEOTIDE SEQUENCE</scope>
</reference>
<dbReference type="EMBL" id="UOEP01000238">
    <property type="protein sequence ID" value="VAW25139.1"/>
    <property type="molecule type" value="Genomic_DNA"/>
</dbReference>
<gene>
    <name evidence="1" type="ORF">MNBD_BACTEROID01-343</name>
</gene>
<dbReference type="AlphaFoldDB" id="A0A3B0UKR5"/>
<sequence length="388" mass="45020">MLIFVPMIHTREFKKVDFMNKIFPIALIALLGIIGNSCIRNKSNYRISGVDNPSYLANTEFQLFEDLTSPKFGHLIKKYRLDTVVRGESDEFKRMLLLRHWIKSVIRIEDHSDHYSGDGYAEGILDAALKGEGFHCAHFMRVQNAVMNAFGYVTRVIGAGPGVKGGPDGNHGIDEIWSNKYCKWFLSDAKYNHHFEKNGIPLSALEVRDEYIKNKAADIVLVKGKDRIPIEFDSEFEFSKKRFAQTYTWIKWYIYGNRHTIYPNKYNGSIMVYEDDFFKNNIYYRDGKPVPKEAFDSWRHIKDRKVFEWTPNVLNVVAKVNGQTLNVHISSETPNFKEYQMKENINGQWRKIDNNLSLELSKEGHAYFFRSVNLANVAGPEYKVVVIK</sequence>
<evidence type="ECO:0000313" key="1">
    <source>
        <dbReference type="EMBL" id="VAW25139.1"/>
    </source>
</evidence>
<organism evidence="1">
    <name type="scientific">hydrothermal vent metagenome</name>
    <dbReference type="NCBI Taxonomy" id="652676"/>
    <lineage>
        <taxon>unclassified sequences</taxon>
        <taxon>metagenomes</taxon>
        <taxon>ecological metagenomes</taxon>
    </lineage>
</organism>
<proteinExistence type="predicted"/>
<evidence type="ECO:0008006" key="2">
    <source>
        <dbReference type="Google" id="ProtNLM"/>
    </source>
</evidence>
<name>A0A3B0UKR5_9ZZZZ</name>
<protein>
    <recommendedName>
        <fullName evidence="2">Transglutaminase-like domain-containing protein</fullName>
    </recommendedName>
</protein>
<accession>A0A3B0UKR5</accession>